<dbReference type="AlphaFoldDB" id="A2ED42"/>
<dbReference type="VEuPathDB" id="TrichDB:TVAG_420190"/>
<keyword evidence="3" id="KW-0720">Serine protease</keyword>
<reference evidence="6" key="1">
    <citation type="submission" date="2006-10" db="EMBL/GenBank/DDBJ databases">
        <authorList>
            <person name="Amadeo P."/>
            <person name="Zhao Q."/>
            <person name="Wortman J."/>
            <person name="Fraser-Liggett C."/>
            <person name="Carlton J."/>
        </authorList>
    </citation>
    <scope>NUCLEOTIDE SEQUENCE</scope>
    <source>
        <strain evidence="6">G3</strain>
    </source>
</reference>
<evidence type="ECO:0000256" key="3">
    <source>
        <dbReference type="ARBA" id="ARBA00022825"/>
    </source>
</evidence>
<feature type="transmembrane region" description="Helical" evidence="4">
    <location>
        <begin position="421"/>
        <end position="440"/>
    </location>
</feature>
<keyword evidence="1" id="KW-0645">Protease</keyword>
<dbReference type="PANTHER" id="PTHR42884:SF14">
    <property type="entry name" value="NEUROENDOCRINE CONVERTASE 1"/>
    <property type="match status" value="1"/>
</dbReference>
<keyword evidence="4" id="KW-1133">Transmembrane helix</keyword>
<dbReference type="VEuPathDB" id="TrichDB:TVAGG3_0424800"/>
<proteinExistence type="predicted"/>
<dbReference type="PANTHER" id="PTHR42884">
    <property type="entry name" value="PROPROTEIN CONVERTASE SUBTILISIN/KEXIN-RELATED"/>
    <property type="match status" value="1"/>
</dbReference>
<dbReference type="EMBL" id="DS113358">
    <property type="protein sequence ID" value="EAY09397.1"/>
    <property type="molecule type" value="Genomic_DNA"/>
</dbReference>
<dbReference type="GO" id="GO:0016020">
    <property type="term" value="C:membrane"/>
    <property type="evidence" value="ECO:0000318"/>
    <property type="project" value="GO_Central"/>
</dbReference>
<dbReference type="KEGG" id="tva:4767320"/>
<evidence type="ECO:0000256" key="4">
    <source>
        <dbReference type="SAM" id="Phobius"/>
    </source>
</evidence>
<dbReference type="InterPro" id="IPR008979">
    <property type="entry name" value="Galactose-bd-like_sf"/>
</dbReference>
<evidence type="ECO:0000313" key="7">
    <source>
        <dbReference type="Proteomes" id="UP000001542"/>
    </source>
</evidence>
<dbReference type="InterPro" id="IPR002884">
    <property type="entry name" value="P_dom"/>
</dbReference>
<sequence length="449" mass="50770">MVFPQVSDLFYVAAMTATKVYPKSHMWTKNAFDLYFNRQFGFGRLNVKEMCAAFHDLSVSYGSPVKIVLKKTVNMPLPNEEVNFTFEFKEKYNSVVCVDLRIHSKKLSFGSLNPHVISPGGTRSELKLITIDSIDYPIKSVDLNSYQFLGENPKGNWTVSFRINDYSDHGTLETLELRLYCTKNGPLSSQINQPDGNDPYNISDSYIEFPSNLLNVTAAENVTFNIKLKNECVKKEKYSIWFAEPDGENRVPLTEAQIINNYTQVNIPYFPSVFKDQMDSILVIDSFSPRCLYSSRVKLNYTNKFKPGIISPKNKAIISSAETDLEVSYALQLPKVVYAKFTGSSAVSILSPDSKKLLKRMFQKNIGYIHAKGIVPNTKNFYVQISPASTNLGLDFPVMTIEMFIIEQNGKFAPMKLVNNAAGISFLVLFFVSLITLCTYRTVSLCMMK</sequence>
<evidence type="ECO:0000256" key="1">
    <source>
        <dbReference type="ARBA" id="ARBA00022670"/>
    </source>
</evidence>
<dbReference type="GO" id="GO:0004252">
    <property type="term" value="F:serine-type endopeptidase activity"/>
    <property type="evidence" value="ECO:0000318"/>
    <property type="project" value="GO_Central"/>
</dbReference>
<evidence type="ECO:0000313" key="6">
    <source>
        <dbReference type="EMBL" id="EAY09397.1"/>
    </source>
</evidence>
<dbReference type="InParanoid" id="A2ED42"/>
<dbReference type="FunFam" id="2.60.120.260:FF:000123">
    <property type="entry name" value="Clan SB, family S8, subtilisin-like serine peptidase"/>
    <property type="match status" value="1"/>
</dbReference>
<keyword evidence="4" id="KW-0472">Membrane</keyword>
<reference evidence="6" key="2">
    <citation type="journal article" date="2007" name="Science">
        <title>Draft genome sequence of the sexually transmitted pathogen Trichomonas vaginalis.</title>
        <authorList>
            <person name="Carlton J.M."/>
            <person name="Hirt R.P."/>
            <person name="Silva J.C."/>
            <person name="Delcher A.L."/>
            <person name="Schatz M."/>
            <person name="Zhao Q."/>
            <person name="Wortman J.R."/>
            <person name="Bidwell S.L."/>
            <person name="Alsmark U.C.M."/>
            <person name="Besteiro S."/>
            <person name="Sicheritz-Ponten T."/>
            <person name="Noel C.J."/>
            <person name="Dacks J.B."/>
            <person name="Foster P.G."/>
            <person name="Simillion C."/>
            <person name="Van de Peer Y."/>
            <person name="Miranda-Saavedra D."/>
            <person name="Barton G.J."/>
            <person name="Westrop G.D."/>
            <person name="Mueller S."/>
            <person name="Dessi D."/>
            <person name="Fiori P.L."/>
            <person name="Ren Q."/>
            <person name="Paulsen I."/>
            <person name="Zhang H."/>
            <person name="Bastida-Corcuera F.D."/>
            <person name="Simoes-Barbosa A."/>
            <person name="Brown M.T."/>
            <person name="Hayes R.D."/>
            <person name="Mukherjee M."/>
            <person name="Okumura C.Y."/>
            <person name="Schneider R."/>
            <person name="Smith A.J."/>
            <person name="Vanacova S."/>
            <person name="Villalvazo M."/>
            <person name="Haas B.J."/>
            <person name="Pertea M."/>
            <person name="Feldblyum T.V."/>
            <person name="Utterback T.R."/>
            <person name="Shu C.L."/>
            <person name="Osoegawa K."/>
            <person name="de Jong P.J."/>
            <person name="Hrdy I."/>
            <person name="Horvathova L."/>
            <person name="Zubacova Z."/>
            <person name="Dolezal P."/>
            <person name="Malik S.B."/>
            <person name="Logsdon J.M. Jr."/>
            <person name="Henze K."/>
            <person name="Gupta A."/>
            <person name="Wang C.C."/>
            <person name="Dunne R.L."/>
            <person name="Upcroft J.A."/>
            <person name="Upcroft P."/>
            <person name="White O."/>
            <person name="Salzberg S.L."/>
            <person name="Tang P."/>
            <person name="Chiu C.-H."/>
            <person name="Lee Y.-S."/>
            <person name="Embley T.M."/>
            <person name="Coombs G.H."/>
            <person name="Mottram J.C."/>
            <person name="Tachezy J."/>
            <person name="Fraser-Liggett C.M."/>
            <person name="Johnson P.J."/>
        </authorList>
    </citation>
    <scope>NUCLEOTIDE SEQUENCE [LARGE SCALE GENOMIC DNA]</scope>
    <source>
        <strain evidence="6">G3</strain>
    </source>
</reference>
<keyword evidence="2" id="KW-0378">Hydrolase</keyword>
<accession>A2ED42</accession>
<dbReference type="Proteomes" id="UP000001542">
    <property type="component" value="Unassembled WGS sequence"/>
</dbReference>
<name>A2ED42_TRIV3</name>
<dbReference type="Gene3D" id="2.60.120.260">
    <property type="entry name" value="Galactose-binding domain-like"/>
    <property type="match status" value="1"/>
</dbReference>
<dbReference type="Pfam" id="PF01483">
    <property type="entry name" value="P_proprotein"/>
    <property type="match status" value="1"/>
</dbReference>
<protein>
    <recommendedName>
        <fullName evidence="5">P/Homo B domain-containing protein</fullName>
    </recommendedName>
</protein>
<dbReference type="RefSeq" id="XP_001321620.1">
    <property type="nucleotide sequence ID" value="XM_001321585.1"/>
</dbReference>
<evidence type="ECO:0000256" key="2">
    <source>
        <dbReference type="ARBA" id="ARBA00022801"/>
    </source>
</evidence>
<dbReference type="OrthoDB" id="300641at2759"/>
<gene>
    <name evidence="6" type="ORF">TVAG_420190</name>
</gene>
<dbReference type="GO" id="GO:0016485">
    <property type="term" value="P:protein processing"/>
    <property type="evidence" value="ECO:0000318"/>
    <property type="project" value="GO_Central"/>
</dbReference>
<organism evidence="6 7">
    <name type="scientific">Trichomonas vaginalis (strain ATCC PRA-98 / G3)</name>
    <dbReference type="NCBI Taxonomy" id="412133"/>
    <lineage>
        <taxon>Eukaryota</taxon>
        <taxon>Metamonada</taxon>
        <taxon>Parabasalia</taxon>
        <taxon>Trichomonadida</taxon>
        <taxon>Trichomonadidae</taxon>
        <taxon>Trichomonas</taxon>
    </lineage>
</organism>
<dbReference type="SUPFAM" id="SSF49785">
    <property type="entry name" value="Galactose-binding domain-like"/>
    <property type="match status" value="1"/>
</dbReference>
<feature type="domain" description="P/Homo B" evidence="5">
    <location>
        <begin position="98"/>
        <end position="179"/>
    </location>
</feature>
<keyword evidence="7" id="KW-1185">Reference proteome</keyword>
<keyword evidence="4" id="KW-0812">Transmembrane</keyword>
<evidence type="ECO:0000259" key="5">
    <source>
        <dbReference type="Pfam" id="PF01483"/>
    </source>
</evidence>
<dbReference type="SMR" id="A2ED42"/>